<protein>
    <submittedName>
        <fullName evidence="3">Glycosyltransferase family 2 protein</fullName>
    </submittedName>
</protein>
<keyword evidence="4" id="KW-1185">Reference proteome</keyword>
<dbReference type="Gene3D" id="3.90.550.10">
    <property type="entry name" value="Spore Coat Polysaccharide Biosynthesis Protein SpsA, Chain A"/>
    <property type="match status" value="1"/>
</dbReference>
<accession>A0A7M1B0U1</accession>
<dbReference type="EMBL" id="CP041235">
    <property type="protein sequence ID" value="QOP43166.1"/>
    <property type="molecule type" value="Genomic_DNA"/>
</dbReference>
<dbReference type="KEGG" id="ssei:FJR45_04075"/>
<reference evidence="3 4" key="1">
    <citation type="submission" date="2019-06" db="EMBL/GenBank/DDBJ databases">
        <title>Sulfurimonas gotlandica sp. nov., a chemoautotrophic and psychrotolerant epsilonproteobacterium isolated from a pelagic redoxcline, and an emended description of the genus Sulfurimonas.</title>
        <authorList>
            <person name="Wang S."/>
            <person name="Jiang L."/>
            <person name="Shao Z."/>
        </authorList>
    </citation>
    <scope>NUCLEOTIDE SEQUENCE [LARGE SCALE GENOMIC DNA]</scope>
    <source>
        <strain evidence="3 4">S2-6</strain>
    </source>
</reference>
<feature type="domain" description="Glycosyltransferase 2-like" evidence="2">
    <location>
        <begin position="8"/>
        <end position="141"/>
    </location>
</feature>
<dbReference type="GO" id="GO:0016740">
    <property type="term" value="F:transferase activity"/>
    <property type="evidence" value="ECO:0007669"/>
    <property type="project" value="UniProtKB-KW"/>
</dbReference>
<dbReference type="Pfam" id="PF00535">
    <property type="entry name" value="Glycos_transf_2"/>
    <property type="match status" value="1"/>
</dbReference>
<dbReference type="PANTHER" id="PTHR43630">
    <property type="entry name" value="POLY-BETA-1,6-N-ACETYL-D-GLUCOSAMINE SYNTHASE"/>
    <property type="match status" value="1"/>
</dbReference>
<dbReference type="CDD" id="cd02511">
    <property type="entry name" value="Beta4Glucosyltransferase"/>
    <property type="match status" value="1"/>
</dbReference>
<proteinExistence type="inferred from homology"/>
<dbReference type="AlphaFoldDB" id="A0A7M1B0U1"/>
<evidence type="ECO:0000256" key="1">
    <source>
        <dbReference type="ARBA" id="ARBA00038494"/>
    </source>
</evidence>
<dbReference type="PANTHER" id="PTHR43630:SF2">
    <property type="entry name" value="GLYCOSYLTRANSFERASE"/>
    <property type="match status" value="1"/>
</dbReference>
<dbReference type="SUPFAM" id="SSF53448">
    <property type="entry name" value="Nucleotide-diphospho-sugar transferases"/>
    <property type="match status" value="1"/>
</dbReference>
<gene>
    <name evidence="3" type="ORF">FJR45_04075</name>
</gene>
<dbReference type="RefSeq" id="WP_193151470.1">
    <property type="nucleotide sequence ID" value="NZ_CP041235.1"/>
</dbReference>
<dbReference type="InterPro" id="IPR029044">
    <property type="entry name" value="Nucleotide-diphossugar_trans"/>
</dbReference>
<evidence type="ECO:0000259" key="2">
    <source>
        <dbReference type="Pfam" id="PF00535"/>
    </source>
</evidence>
<dbReference type="InterPro" id="IPR001173">
    <property type="entry name" value="Glyco_trans_2-like"/>
</dbReference>
<organism evidence="3 4">
    <name type="scientific">Sulfurimonas sediminis</name>
    <dbReference type="NCBI Taxonomy" id="2590020"/>
    <lineage>
        <taxon>Bacteria</taxon>
        <taxon>Pseudomonadati</taxon>
        <taxon>Campylobacterota</taxon>
        <taxon>Epsilonproteobacteria</taxon>
        <taxon>Campylobacterales</taxon>
        <taxon>Sulfurimonadaceae</taxon>
        <taxon>Sulfurimonas</taxon>
    </lineage>
</organism>
<keyword evidence="3" id="KW-0808">Transferase</keyword>
<evidence type="ECO:0000313" key="4">
    <source>
        <dbReference type="Proteomes" id="UP000593719"/>
    </source>
</evidence>
<name>A0A7M1B0U1_9BACT</name>
<dbReference type="Proteomes" id="UP000593719">
    <property type="component" value="Chromosome"/>
</dbReference>
<evidence type="ECO:0000313" key="3">
    <source>
        <dbReference type="EMBL" id="QOP43166.1"/>
    </source>
</evidence>
<comment type="similarity">
    <text evidence="1">Belongs to the glycosyltransferase 2 family. WaaE/KdtX subfamily.</text>
</comment>
<sequence>MTKIAHISCVIIVKNAEETIQDVLSALNSFNDVVVYDNGSQDETINIAKKFQNVHLIQGNFIGFGPTKNHAATYAKNDWILSLDADEIPSMELITNIEKTKLQKNSVYSIRRTNFYKNNQIKYCWADDEIIRIYNRSITSFTNEHVHEHIVTKELHKKLIKGQVKHYPYSTLEQFINKANTYSTLFAKNNAGKKSSSPAKAFFNGAYSFIKTYFFKQGFRDGYVGLVIAYSHMVTNFYKYIKLYELNKELKDKKPGQH</sequence>